<proteinExistence type="predicted"/>
<keyword evidence="2" id="KW-1185">Reference proteome</keyword>
<comment type="caution">
    <text evidence="1">The sequence shown here is derived from an EMBL/GenBank/DDBJ whole genome shotgun (WGS) entry which is preliminary data.</text>
</comment>
<accession>A0A0W0S0N2</accession>
<dbReference type="Proteomes" id="UP000054742">
    <property type="component" value="Unassembled WGS sequence"/>
</dbReference>
<dbReference type="EMBL" id="LNXV01000036">
    <property type="protein sequence ID" value="KTC77011.1"/>
    <property type="molecule type" value="Genomic_DNA"/>
</dbReference>
<dbReference type="STRING" id="29422.Lbru_3118"/>
<evidence type="ECO:0000313" key="1">
    <source>
        <dbReference type="EMBL" id="KTC77011.1"/>
    </source>
</evidence>
<sequence length="242" mass="27935">MSASKSDMHNLLHTKFFKESDKTSHKVIIIELYSCYLEENLEGDVDKMDFDRKNFEHEIVANGEIGHSFRHRYNQKDHFIYTVSEKVELTLKKQEKQSLNLTDPKILHRLHQQLNPGDTLIFIAQGNPVEEKLAGLDSEAFIELIHEDLELENFNIHLEIYSCKMGNAYSFRADLIVGLSSSCKTITTYKVLLAANELGRVFIQEGGKNDYDHFYGEEKIDLFRIIDKTTIVEEPPLSPPKN</sequence>
<gene>
    <name evidence="1" type="ORF">Lbru_3118</name>
</gene>
<name>A0A0W0S0N2_9GAMM</name>
<protein>
    <submittedName>
        <fullName evidence="1">Uncharacterized protein</fullName>
    </submittedName>
</protein>
<reference evidence="1 2" key="1">
    <citation type="submission" date="2015-11" db="EMBL/GenBank/DDBJ databases">
        <title>Genomic analysis of 38 Legionella species identifies large and diverse effector repertoires.</title>
        <authorList>
            <person name="Burstein D."/>
            <person name="Amaro F."/>
            <person name="Zusman T."/>
            <person name="Lifshitz Z."/>
            <person name="Cohen O."/>
            <person name="Gilbert J.A."/>
            <person name="Pupko T."/>
            <person name="Shuman H.A."/>
            <person name="Segal G."/>
        </authorList>
    </citation>
    <scope>NUCLEOTIDE SEQUENCE [LARGE SCALE GENOMIC DNA]</scope>
    <source>
        <strain evidence="1 2">ATCC 43878</strain>
    </source>
</reference>
<dbReference type="AlphaFoldDB" id="A0A0W0S0N2"/>
<organism evidence="1 2">
    <name type="scientific">Legionella brunensis</name>
    <dbReference type="NCBI Taxonomy" id="29422"/>
    <lineage>
        <taxon>Bacteria</taxon>
        <taxon>Pseudomonadati</taxon>
        <taxon>Pseudomonadota</taxon>
        <taxon>Gammaproteobacteria</taxon>
        <taxon>Legionellales</taxon>
        <taxon>Legionellaceae</taxon>
        <taxon>Legionella</taxon>
    </lineage>
</organism>
<dbReference type="PATRIC" id="fig|29422.6.peg.3296"/>
<evidence type="ECO:0000313" key="2">
    <source>
        <dbReference type="Proteomes" id="UP000054742"/>
    </source>
</evidence>